<evidence type="ECO:0000256" key="2">
    <source>
        <dbReference type="ARBA" id="ARBA00005983"/>
    </source>
</evidence>
<evidence type="ECO:0000256" key="4">
    <source>
        <dbReference type="ARBA" id="ARBA00022679"/>
    </source>
</evidence>
<sequence>MKEAIHVEKNLIIFNAQAGKSDNNEIAKKAKAVLERHGQTAVLKATDSESDAIHAAATATDQYDRLITIGGDGSINTACAGFLQAGKAIPLGIIPGGTVNNFARALKIPLNVDQAIDNLVSGMPKLVDLATVGDQPMVSSLTLGKLADISRDVKQSEKRRFGPIIYLFKGVKALFKDRSYKLRITANGKTRVLKAQILLITTTNSVGGNVAFNPDATYDDDLLQVFILKRFTLPKIITYGTFFLTGNLKRARGVIYLKCREIQIENLSAQKVETRIDGDPAMKLPITVKVKPNFLRIILPKS</sequence>
<evidence type="ECO:0000256" key="3">
    <source>
        <dbReference type="ARBA" id="ARBA00022516"/>
    </source>
</evidence>
<dbReference type="EMBL" id="AZFZ01000021">
    <property type="protein sequence ID" value="KRM44062.1"/>
    <property type="molecule type" value="Genomic_DNA"/>
</dbReference>
<evidence type="ECO:0000256" key="1">
    <source>
        <dbReference type="ARBA" id="ARBA00001946"/>
    </source>
</evidence>
<evidence type="ECO:0000256" key="6">
    <source>
        <dbReference type="ARBA" id="ARBA00022741"/>
    </source>
</evidence>
<name>A0A0R1YNA2_9LACO</name>
<dbReference type="SUPFAM" id="SSF111331">
    <property type="entry name" value="NAD kinase/diacylglycerol kinase-like"/>
    <property type="match status" value="1"/>
</dbReference>
<keyword evidence="5" id="KW-0479">Metal-binding</keyword>
<reference evidence="14 15" key="1">
    <citation type="journal article" date="2015" name="Genome Announc.">
        <title>Expanding the biotechnology potential of lactobacilli through comparative genomics of 213 strains and associated genera.</title>
        <authorList>
            <person name="Sun Z."/>
            <person name="Harris H.M."/>
            <person name="McCann A."/>
            <person name="Guo C."/>
            <person name="Argimon S."/>
            <person name="Zhang W."/>
            <person name="Yang X."/>
            <person name="Jeffery I.B."/>
            <person name="Cooney J.C."/>
            <person name="Kagawa T.F."/>
            <person name="Liu W."/>
            <person name="Song Y."/>
            <person name="Salvetti E."/>
            <person name="Wrobel A."/>
            <person name="Rasinkangas P."/>
            <person name="Parkhill J."/>
            <person name="Rea M.C."/>
            <person name="O'Sullivan O."/>
            <person name="Ritari J."/>
            <person name="Douillard F.P."/>
            <person name="Paul Ross R."/>
            <person name="Yang R."/>
            <person name="Briner A.E."/>
            <person name="Felis G.E."/>
            <person name="de Vos W.M."/>
            <person name="Barrangou R."/>
            <person name="Klaenhammer T.R."/>
            <person name="Caufield P.W."/>
            <person name="Cui Y."/>
            <person name="Zhang H."/>
            <person name="O'Toole P.W."/>
        </authorList>
    </citation>
    <scope>NUCLEOTIDE SEQUENCE [LARGE SCALE GENOMIC DNA]</scope>
    <source>
        <strain evidence="14 15">DSM 18390</strain>
    </source>
</reference>
<dbReference type="PANTHER" id="PTHR12358">
    <property type="entry name" value="SPHINGOSINE KINASE"/>
    <property type="match status" value="1"/>
</dbReference>
<evidence type="ECO:0000313" key="15">
    <source>
        <dbReference type="Proteomes" id="UP000051010"/>
    </source>
</evidence>
<dbReference type="SMART" id="SM00046">
    <property type="entry name" value="DAGKc"/>
    <property type="match status" value="1"/>
</dbReference>
<organism evidence="14 15">
    <name type="scientific">Lentilactobacillus parafarraginis DSM 18390 = JCM 14109</name>
    <dbReference type="NCBI Taxonomy" id="1423786"/>
    <lineage>
        <taxon>Bacteria</taxon>
        <taxon>Bacillati</taxon>
        <taxon>Bacillota</taxon>
        <taxon>Bacilli</taxon>
        <taxon>Lactobacillales</taxon>
        <taxon>Lactobacillaceae</taxon>
        <taxon>Lentilactobacillus</taxon>
    </lineage>
</organism>
<keyword evidence="6" id="KW-0547">Nucleotide-binding</keyword>
<feature type="domain" description="DAGKc" evidence="13">
    <location>
        <begin position="5"/>
        <end position="136"/>
    </location>
</feature>
<keyword evidence="4" id="KW-0808">Transferase</keyword>
<dbReference type="PANTHER" id="PTHR12358:SF106">
    <property type="entry name" value="LIPID KINASE YEGS"/>
    <property type="match status" value="1"/>
</dbReference>
<keyword evidence="8" id="KW-0067">ATP-binding</keyword>
<dbReference type="InterPro" id="IPR016064">
    <property type="entry name" value="NAD/diacylglycerol_kinase_sf"/>
</dbReference>
<dbReference type="InterPro" id="IPR001206">
    <property type="entry name" value="Diacylglycerol_kinase_cat_dom"/>
</dbReference>
<dbReference type="GO" id="GO:0046872">
    <property type="term" value="F:metal ion binding"/>
    <property type="evidence" value="ECO:0007669"/>
    <property type="project" value="UniProtKB-KW"/>
</dbReference>
<evidence type="ECO:0000256" key="8">
    <source>
        <dbReference type="ARBA" id="ARBA00022840"/>
    </source>
</evidence>
<gene>
    <name evidence="14" type="ORF">FD47_GL001015</name>
</gene>
<keyword evidence="9" id="KW-0460">Magnesium</keyword>
<keyword evidence="12" id="KW-1208">Phospholipid metabolism</keyword>
<dbReference type="Gene3D" id="2.60.200.40">
    <property type="match status" value="1"/>
</dbReference>
<evidence type="ECO:0000256" key="5">
    <source>
        <dbReference type="ARBA" id="ARBA00022723"/>
    </source>
</evidence>
<dbReference type="AlphaFoldDB" id="A0A0R1YNA2"/>
<comment type="similarity">
    <text evidence="2">Belongs to the diacylglycerol/lipid kinase family.</text>
</comment>
<keyword evidence="7" id="KW-0418">Kinase</keyword>
<dbReference type="GO" id="GO:0004143">
    <property type="term" value="F:ATP-dependent diacylglycerol kinase activity"/>
    <property type="evidence" value="ECO:0007669"/>
    <property type="project" value="TreeGrafter"/>
</dbReference>
<evidence type="ECO:0000256" key="10">
    <source>
        <dbReference type="ARBA" id="ARBA00023098"/>
    </source>
</evidence>
<evidence type="ECO:0000256" key="9">
    <source>
        <dbReference type="ARBA" id="ARBA00022842"/>
    </source>
</evidence>
<evidence type="ECO:0000256" key="7">
    <source>
        <dbReference type="ARBA" id="ARBA00022777"/>
    </source>
</evidence>
<dbReference type="NCBIfam" id="TIGR00147">
    <property type="entry name" value="YegS/Rv2252/BmrU family lipid kinase"/>
    <property type="match status" value="1"/>
</dbReference>
<dbReference type="Proteomes" id="UP000051010">
    <property type="component" value="Unassembled WGS sequence"/>
</dbReference>
<dbReference type="PATRIC" id="fig|1423786.4.peg.1075"/>
<comment type="caution">
    <text evidence="14">The sequence shown here is derived from an EMBL/GenBank/DDBJ whole genome shotgun (WGS) entry which is preliminary data.</text>
</comment>
<dbReference type="InterPro" id="IPR005218">
    <property type="entry name" value="Diacylglycerol/lipid_kinase"/>
</dbReference>
<evidence type="ECO:0000259" key="13">
    <source>
        <dbReference type="PROSITE" id="PS50146"/>
    </source>
</evidence>
<dbReference type="GO" id="GO:0005524">
    <property type="term" value="F:ATP binding"/>
    <property type="evidence" value="ECO:0007669"/>
    <property type="project" value="UniProtKB-KW"/>
</dbReference>
<keyword evidence="10" id="KW-0443">Lipid metabolism</keyword>
<dbReference type="Gene3D" id="3.40.50.10330">
    <property type="entry name" value="Probable inorganic polyphosphate/atp-NAD kinase, domain 1"/>
    <property type="match status" value="1"/>
</dbReference>
<evidence type="ECO:0000256" key="12">
    <source>
        <dbReference type="ARBA" id="ARBA00023264"/>
    </source>
</evidence>
<keyword evidence="3" id="KW-0444">Lipid biosynthesis</keyword>
<dbReference type="InterPro" id="IPR045540">
    <property type="entry name" value="YegS/DAGK_C"/>
</dbReference>
<dbReference type="GO" id="GO:0005886">
    <property type="term" value="C:plasma membrane"/>
    <property type="evidence" value="ECO:0007669"/>
    <property type="project" value="TreeGrafter"/>
</dbReference>
<evidence type="ECO:0000256" key="11">
    <source>
        <dbReference type="ARBA" id="ARBA00023209"/>
    </source>
</evidence>
<dbReference type="Pfam" id="PF00781">
    <property type="entry name" value="DAGK_cat"/>
    <property type="match status" value="1"/>
</dbReference>
<proteinExistence type="inferred from homology"/>
<keyword evidence="11" id="KW-0594">Phospholipid biosynthesis</keyword>
<comment type="cofactor">
    <cofactor evidence="1">
        <name>Mg(2+)</name>
        <dbReference type="ChEBI" id="CHEBI:18420"/>
    </cofactor>
</comment>
<dbReference type="InterPro" id="IPR050187">
    <property type="entry name" value="Lipid_Phosphate_FormReg"/>
</dbReference>
<dbReference type="Pfam" id="PF19279">
    <property type="entry name" value="YegS_C"/>
    <property type="match status" value="1"/>
</dbReference>
<dbReference type="InterPro" id="IPR017438">
    <property type="entry name" value="ATP-NAD_kinase_N"/>
</dbReference>
<accession>A0A0R1YNA2</accession>
<dbReference type="GO" id="GO:0008654">
    <property type="term" value="P:phospholipid biosynthetic process"/>
    <property type="evidence" value="ECO:0007669"/>
    <property type="project" value="UniProtKB-KW"/>
</dbReference>
<dbReference type="PROSITE" id="PS50146">
    <property type="entry name" value="DAGK"/>
    <property type="match status" value="1"/>
</dbReference>
<evidence type="ECO:0000313" key="14">
    <source>
        <dbReference type="EMBL" id="KRM44062.1"/>
    </source>
</evidence>
<protein>
    <recommendedName>
        <fullName evidence="13">DAGKc domain-containing protein</fullName>
    </recommendedName>
</protein>